<accession>A0A6J7EMK9</accession>
<dbReference type="EMBL" id="CAFBLU010000032">
    <property type="protein sequence ID" value="CAB4880763.1"/>
    <property type="molecule type" value="Genomic_DNA"/>
</dbReference>
<protein>
    <submittedName>
        <fullName evidence="2">Unannotated protein</fullName>
    </submittedName>
</protein>
<keyword evidence="1" id="KW-0472">Membrane</keyword>
<dbReference type="AlphaFoldDB" id="A0A6J7EMK9"/>
<reference evidence="2" key="1">
    <citation type="submission" date="2020-05" db="EMBL/GenBank/DDBJ databases">
        <authorList>
            <person name="Chiriac C."/>
            <person name="Salcher M."/>
            <person name="Ghai R."/>
            <person name="Kavagutti S V."/>
        </authorList>
    </citation>
    <scope>NUCLEOTIDE SEQUENCE</scope>
</reference>
<name>A0A6J7EMK9_9ZZZZ</name>
<keyword evidence="1" id="KW-0812">Transmembrane</keyword>
<evidence type="ECO:0000256" key="1">
    <source>
        <dbReference type="SAM" id="Phobius"/>
    </source>
</evidence>
<sequence length="166" mass="17404">MAFVAFLKATVLGCAGSATLLAALALAGAAESGDGLVIPIAAAWWVIAGITGIWVGRQNDASPAVAKLLAAAPTSPSLPEVHPTRMLVNRLWPLLIATLGAGAFVLTAPQVPAMAAGFPVIWALAWRRQEKAVAAIEERDGVKFFLEKTSPVKPIKLVRTPWFRTG</sequence>
<proteinExistence type="predicted"/>
<evidence type="ECO:0000313" key="2">
    <source>
        <dbReference type="EMBL" id="CAB4880763.1"/>
    </source>
</evidence>
<organism evidence="2">
    <name type="scientific">freshwater metagenome</name>
    <dbReference type="NCBI Taxonomy" id="449393"/>
    <lineage>
        <taxon>unclassified sequences</taxon>
        <taxon>metagenomes</taxon>
        <taxon>ecological metagenomes</taxon>
    </lineage>
</organism>
<feature type="transmembrane region" description="Helical" evidence="1">
    <location>
        <begin position="91"/>
        <end position="111"/>
    </location>
</feature>
<keyword evidence="1" id="KW-1133">Transmembrane helix</keyword>
<gene>
    <name evidence="2" type="ORF">UFOPK3444_01398</name>
</gene>
<feature type="transmembrane region" description="Helical" evidence="1">
    <location>
        <begin position="37"/>
        <end position="55"/>
    </location>
</feature>